<keyword evidence="4" id="KW-0677">Repeat</keyword>
<evidence type="ECO:0000313" key="14">
    <source>
        <dbReference type="Proteomes" id="UP001209654"/>
    </source>
</evidence>
<dbReference type="InterPro" id="IPR002543">
    <property type="entry name" value="FtsK_dom"/>
</dbReference>
<dbReference type="InterPro" id="IPR023837">
    <property type="entry name" value="EccCb-like_Actinobacteria"/>
</dbReference>
<dbReference type="InterPro" id="IPR003593">
    <property type="entry name" value="AAA+_ATPase"/>
</dbReference>
<feature type="domain" description="FtsK" evidence="12">
    <location>
        <begin position="474"/>
        <end position="678"/>
    </location>
</feature>
<accession>A0ABQ5MUD0</accession>
<evidence type="ECO:0000256" key="9">
    <source>
        <dbReference type="PROSITE-ProRule" id="PRU00289"/>
    </source>
</evidence>
<evidence type="ECO:0000256" key="5">
    <source>
        <dbReference type="ARBA" id="ARBA00022741"/>
    </source>
</evidence>
<gene>
    <name evidence="13" type="ORF">AHIS1636_20260</name>
</gene>
<evidence type="ECO:0000256" key="1">
    <source>
        <dbReference type="ARBA" id="ARBA00004651"/>
    </source>
</evidence>
<feature type="domain" description="FtsK" evidence="12">
    <location>
        <begin position="836"/>
        <end position="1027"/>
    </location>
</feature>
<dbReference type="EMBL" id="BRVS01000008">
    <property type="protein sequence ID" value="GLB67586.1"/>
    <property type="molecule type" value="Genomic_DNA"/>
</dbReference>
<keyword evidence="6 9" id="KW-0067">ATP-binding</keyword>
<evidence type="ECO:0000256" key="10">
    <source>
        <dbReference type="SAM" id="MobiDB-lite"/>
    </source>
</evidence>
<dbReference type="InterPro" id="IPR023836">
    <property type="entry name" value="EccCa-like_Actinobacteria"/>
</dbReference>
<dbReference type="NCBIfam" id="TIGR03924">
    <property type="entry name" value="T7SS_EccC_a"/>
    <property type="match status" value="1"/>
</dbReference>
<keyword evidence="7 11" id="KW-1133">Transmembrane helix</keyword>
<feature type="binding site" evidence="9">
    <location>
        <begin position="1138"/>
        <end position="1145"/>
    </location>
    <ligand>
        <name>ATP</name>
        <dbReference type="ChEBI" id="CHEBI:30616"/>
    </ligand>
</feature>
<dbReference type="Gene3D" id="3.40.50.300">
    <property type="entry name" value="P-loop containing nucleotide triphosphate hydrolases"/>
    <property type="match status" value="4"/>
</dbReference>
<evidence type="ECO:0000256" key="2">
    <source>
        <dbReference type="ARBA" id="ARBA00022475"/>
    </source>
</evidence>
<reference evidence="13 14" key="1">
    <citation type="journal article" date="2023" name="Int. J. Syst. Evol. Microbiol.">
        <title>Arthrobacter mangrovi sp. nov., an actinobacterium isolated from the rhizosphere of a mangrove.</title>
        <authorList>
            <person name="Hamada M."/>
            <person name="Saitou S."/>
            <person name="Enomoto N."/>
            <person name="Nanri K."/>
            <person name="Hidaka K."/>
            <person name="Miura T."/>
            <person name="Tamura T."/>
        </authorList>
    </citation>
    <scope>NUCLEOTIDE SEQUENCE [LARGE SCALE GENOMIC DNA]</scope>
    <source>
        <strain evidence="13 14">NBRC 112813</strain>
    </source>
</reference>
<feature type="region of interest" description="Disordered" evidence="10">
    <location>
        <begin position="746"/>
        <end position="766"/>
    </location>
</feature>
<dbReference type="InterPro" id="IPR027417">
    <property type="entry name" value="P-loop_NTPase"/>
</dbReference>
<feature type="region of interest" description="Disordered" evidence="10">
    <location>
        <begin position="1"/>
        <end position="30"/>
    </location>
</feature>
<dbReference type="PANTHER" id="PTHR22683">
    <property type="entry name" value="SPORULATION PROTEIN RELATED"/>
    <property type="match status" value="1"/>
</dbReference>
<evidence type="ECO:0000259" key="12">
    <source>
        <dbReference type="PROSITE" id="PS50901"/>
    </source>
</evidence>
<keyword evidence="8 11" id="KW-0472">Membrane</keyword>
<comment type="subcellular location">
    <subcellularLocation>
        <location evidence="1">Cell membrane</location>
        <topology evidence="1">Multi-pass membrane protein</topology>
    </subcellularLocation>
</comment>
<dbReference type="RefSeq" id="WP_264795701.1">
    <property type="nucleotide sequence ID" value="NZ_BRVS01000008.1"/>
</dbReference>
<feature type="transmembrane region" description="Helical" evidence="11">
    <location>
        <begin position="63"/>
        <end position="83"/>
    </location>
</feature>
<feature type="binding site" evidence="9">
    <location>
        <begin position="854"/>
        <end position="861"/>
    </location>
    <ligand>
        <name>ATP</name>
        <dbReference type="ChEBI" id="CHEBI:30616"/>
    </ligand>
</feature>
<dbReference type="Proteomes" id="UP001209654">
    <property type="component" value="Unassembled WGS sequence"/>
</dbReference>
<dbReference type="SMART" id="SM00382">
    <property type="entry name" value="AAA"/>
    <property type="match status" value="3"/>
</dbReference>
<evidence type="ECO:0000256" key="7">
    <source>
        <dbReference type="ARBA" id="ARBA00022989"/>
    </source>
</evidence>
<name>A0ABQ5MUD0_9MICC</name>
<proteinExistence type="predicted"/>
<dbReference type="InterPro" id="IPR050206">
    <property type="entry name" value="FtsK/SpoIIIE/SftA"/>
</dbReference>
<dbReference type="SUPFAM" id="SSF52540">
    <property type="entry name" value="P-loop containing nucleoside triphosphate hydrolases"/>
    <property type="match status" value="3"/>
</dbReference>
<keyword evidence="14" id="KW-1185">Reference proteome</keyword>
<evidence type="ECO:0000256" key="6">
    <source>
        <dbReference type="ARBA" id="ARBA00022840"/>
    </source>
</evidence>
<feature type="domain" description="FtsK" evidence="12">
    <location>
        <begin position="1120"/>
        <end position="1299"/>
    </location>
</feature>
<dbReference type="Pfam" id="PF01580">
    <property type="entry name" value="FtsK_SpoIIIE"/>
    <property type="match status" value="3"/>
</dbReference>
<organism evidence="13 14">
    <name type="scientific">Arthrobacter mangrovi</name>
    <dbReference type="NCBI Taxonomy" id="2966350"/>
    <lineage>
        <taxon>Bacteria</taxon>
        <taxon>Bacillati</taxon>
        <taxon>Actinomycetota</taxon>
        <taxon>Actinomycetes</taxon>
        <taxon>Micrococcales</taxon>
        <taxon>Micrococcaceae</taxon>
        <taxon>Arthrobacter</taxon>
    </lineage>
</organism>
<evidence type="ECO:0000256" key="11">
    <source>
        <dbReference type="SAM" id="Phobius"/>
    </source>
</evidence>
<keyword evidence="2" id="KW-1003">Cell membrane</keyword>
<dbReference type="PROSITE" id="PS50901">
    <property type="entry name" value="FTSK"/>
    <property type="match status" value="3"/>
</dbReference>
<dbReference type="NCBIfam" id="TIGR03925">
    <property type="entry name" value="T7SS_EccC_b"/>
    <property type="match status" value="1"/>
</dbReference>
<comment type="caution">
    <text evidence="13">The sequence shown here is derived from an EMBL/GenBank/DDBJ whole genome shotgun (WGS) entry which is preliminary data.</text>
</comment>
<dbReference type="PANTHER" id="PTHR22683:SF1">
    <property type="entry name" value="TYPE VII SECRETION SYSTEM PROTEIN ESSC"/>
    <property type="match status" value="1"/>
</dbReference>
<evidence type="ECO:0000256" key="8">
    <source>
        <dbReference type="ARBA" id="ARBA00023136"/>
    </source>
</evidence>
<evidence type="ECO:0000256" key="4">
    <source>
        <dbReference type="ARBA" id="ARBA00022737"/>
    </source>
</evidence>
<keyword evidence="3 11" id="KW-0812">Transmembrane</keyword>
<evidence type="ECO:0000256" key="3">
    <source>
        <dbReference type="ARBA" id="ARBA00022692"/>
    </source>
</evidence>
<sequence length="1339" mass="144624">MGVTLIHRPARTTAPARSAEPYALDAPPPVTDRPGGVNMMSLVPLLGAGASMTVMMLFRGSSLAAVGALMMIVTILASIALMISQKGKQARQGREQRERYLEYLERARTELRSDEQQAIRVARIASPPPSALFDIIRNPKRLWERRRRNEDFLHVRLGSGERRNRDIRVNDSSSSLQQNDTFMTTELEILRQRFESSPELPLTVPLDSAGNVSVVGSREFALAVCRNLLLEAAAFHSPEDLHVALSVPEDRYDDWAWATWLPHLADQSKTHATGPVRRLAPSLEALADVLKDDLQGRSTKAAAARQNHLGRSAGGVGSGMPRLLVIADTYGEEPQELVLPEKHSSPGQLGITVIYLAGNRGSEPGEVSIRISETGTGPGAFASQNYREDPVEPLTEEGTLDELPVATAEALARELAPLRLSPDSLEHNSTESSTDYLEMLGLSKRLDAEDVRRLWRPRGEIDFLRVPLGPDDRGKPAMLDLKEAAQFGMGPHGLCVGATGSGKSEMLRSLVLGLLATHSPEVLAMVLVDFKGGATFAPFEGAPQVTGIITNLSDDLSLIERVYASLNGEILRRQELLKAAGNIANITDYQLHRQERLARGEHMDPLPHLVVIIDEFGELLTARPDFIELFLSIGRIGRSIGVHLLLSSQRIEGGKLRGLDTYLSYRIGLRTLSEAESRTVLDTPDAFHLPPAPGFGYLKVDTTTYTRFKSGYVSGPVDVEEDDDEPQAAEPMVLRAPRYAAVLEAPPPSAAGKKSGLKTKASQRTTGPTVMSTLMDTLRTFPRSVQPIWLPPLPRGIALDKAAGSAAATSQGIRLAKGGNLRVPIGLLDDPAKQWQGLWELDLNNAGGNVIIVGGPQSGKSTALRTIVASLALTHGPAEVGIYAVDLLGSSLLPLEGLPHVGGVAVRTNREVVRRTIEEVAAMLTLREQVFERYQIDSLQTLRRMCAKGMVPELASADIVLVLDGYGQLSDEFDDIEKQVHSIISRGGGYGIHVIATSVRTNEVRIAQQSFFGNRIELRLGDPAESAFGRKLAEGISADRPGRGLMDQKLIGHIALPRIDGNPDPDSAVQGMRDLVAAVAASTDGRAMQVRVLPPLVDAATARIPARQGRIPLGLRETDLGAEYLDMHSKDRHLVVLGDEGAGKSNLMRSVIRSLSAQHGPEELVFAVFDPRRGLADEVPEAYLGGYATSPALAEQLAGAVATELDKRVNGDGEAGNGGKPPRVVLLIDDYDVLTAGGSSPLSRLVPYLPLGPEIGLHAVLTRRVRGASRGMYESFFMSLRDSGSTGILMSGDRGEGALLNGIRARALPPGRAQLVQAGKPVNTVQLYYHSTEEETDEL</sequence>
<protein>
    <submittedName>
        <fullName evidence="13">Type VII secretion protein EccC</fullName>
    </submittedName>
</protein>
<feature type="binding site" evidence="9">
    <location>
        <begin position="497"/>
        <end position="504"/>
    </location>
    <ligand>
        <name>ATP</name>
        <dbReference type="ChEBI" id="CHEBI:30616"/>
    </ligand>
</feature>
<evidence type="ECO:0000313" key="13">
    <source>
        <dbReference type="EMBL" id="GLB67586.1"/>
    </source>
</evidence>
<keyword evidence="5 9" id="KW-0547">Nucleotide-binding</keyword>